<feature type="compositionally biased region" description="Basic and acidic residues" evidence="1">
    <location>
        <begin position="116"/>
        <end position="126"/>
    </location>
</feature>
<reference evidence="2 3" key="2">
    <citation type="journal article" date="2020" name="Microb. Genom.">
        <title>Analysis of complete Campylobacter concisus genomes identifies genomospecies features, secretion systems and novel plasmids and their association with severe ulcerative colitis.</title>
        <authorList>
            <person name="Liu F."/>
            <person name="Chen S."/>
            <person name="Luu L.D.W."/>
            <person name="Lee S.A."/>
            <person name="Tay A.C.Y."/>
            <person name="Wu R."/>
            <person name="Riordan S.M."/>
            <person name="Lan R."/>
            <person name="Liu L."/>
            <person name="Zhang L."/>
        </authorList>
    </citation>
    <scope>NUCLEOTIDE SEQUENCE [LARGE SCALE GENOMIC DNA]</scope>
    <source>
        <strain evidence="2 3">H16O-S1</strain>
    </source>
</reference>
<proteinExistence type="predicted"/>
<dbReference type="PANTHER" id="PTHR48148:SF3">
    <property type="entry name" value="KERATINOCYTE PROLINE-RICH PROTEIN"/>
    <property type="match status" value="1"/>
</dbReference>
<dbReference type="Proteomes" id="UP000594571">
    <property type="component" value="Chromosome"/>
</dbReference>
<organism evidence="2 3">
    <name type="scientific">Campylobacter concisus</name>
    <dbReference type="NCBI Taxonomy" id="199"/>
    <lineage>
        <taxon>Bacteria</taxon>
        <taxon>Pseudomonadati</taxon>
        <taxon>Campylobacterota</taxon>
        <taxon>Epsilonproteobacteria</taxon>
        <taxon>Campylobacterales</taxon>
        <taxon>Campylobacteraceae</taxon>
        <taxon>Campylobacter</taxon>
    </lineage>
</organism>
<dbReference type="EMBL" id="CP049263">
    <property type="protein sequence ID" value="QPH98480.1"/>
    <property type="molecule type" value="Genomic_DNA"/>
</dbReference>
<protein>
    <submittedName>
        <fullName evidence="2">Uncharacterized protein</fullName>
    </submittedName>
</protein>
<feature type="region of interest" description="Disordered" evidence="1">
    <location>
        <begin position="779"/>
        <end position="819"/>
    </location>
</feature>
<evidence type="ECO:0000313" key="2">
    <source>
        <dbReference type="EMBL" id="QPH98480.1"/>
    </source>
</evidence>
<feature type="compositionally biased region" description="Basic and acidic residues" evidence="1">
    <location>
        <begin position="190"/>
        <end position="215"/>
    </location>
</feature>
<dbReference type="PANTHER" id="PTHR48148">
    <property type="entry name" value="KERATINOCYTE PROLINE-RICH PROTEIN"/>
    <property type="match status" value="1"/>
</dbReference>
<accession>A0A7S9S8M8</accession>
<feature type="region of interest" description="Disordered" evidence="1">
    <location>
        <begin position="96"/>
        <end position="130"/>
    </location>
</feature>
<dbReference type="RefSeq" id="WP_107847981.1">
    <property type="nucleotide sequence ID" value="NZ_CP049234.1"/>
</dbReference>
<sequence length="1395" mass="152360">MAVKVGVIKNILGSKEVVVIDKNGNERVVVAGDSLYEGDVVKANGAKVTIASNDGKEFELKDGETLNLNNDLSSDKEVAAIQKALLKGENLANLEESAAGGNSGGRGGDGVSLGETRFEHGGHESSDVSASFRSLSDTFGAVKLTNQEVKGGGSDVFDGSDSDINSAIAPVAPVEPSQPENPTPQPKPVEPVEPKPEPTPEPQPEPKPDESKDIVKNISVENKSEFGYEKSSDDKSYLEYNLKGEVAQADADKKVDVTLKFGGEATTGKDYENAEYSLDGGKTWQKLDDSGVIKDVRAGDINKVSVRVEVTNDHDQNEGTLDPSEKIFTDADKGVENNGYFKESVSLEVSIGDNKATKNSYIVDNDHNITITSEFHNDKFFDATFKNNGNNTLNFENATISRDENKKIPSDIVFGDGEKNNGVDIINSNNSNLNWLNIKTQGGNDTININGGRHERLHVETGADNDTVNLNGGTYIGTKPYQSGFTLDSGNDVLNLNGTRDDHVKMTDMYLRTGSGEKDEINIKYTEMDSTYKNSANHIIAESKNNTINVENSNLKGINIGTETNTGTDVNRNPLNFDLNLKSSTLDDINLNTIYKTHVVVEDTKINGNYPENATKWNFADTDDTLELRSGTLNDMTVNLGNGEDKVVVSKAMKLDGYTTINGGTSYETDTLVIDGNVDFNKFKSFEELQVTGKEKVSLKLEDLYDMLDIKNGDSKHILAVTEAAGGVELAGFKLSDYARGLKEGFTRYEADFGLQDNGRSYTVKGYIDVKNGINVDLGAKPEPTPVEPVEPVNPAPAPQPEPQPEPKPEPTPDPNGKIVNDLRVETITKEVSEKPGNDSYLEYGIRANVDKANADKMLKVFFGFGGKADHGKDYDNVEYSIDGKNWELLPLKDYSATINVKAGDINNLTVRARVLDDDRLNEGKFDPTNKIYKNAEGIEGNGEYKESVTLIVEVDDTITSADEYIVDNDREVTIPIGYHSTNPFDIEFAGDGRNILKIKYGHSILGSLDQEGTNKINFGDEKLSGKDELSAESVNLIKTDINTYGGDDVINIRSSYNIKEVNVDMGAGNDVLGLSILDNSVGKIENSKFKLGSGSNTVNIGGAELKDVILDMSSDDKDAVNTINFDFGDYMNVIDKPVRFTSTTPKDVYDIDVSSAHNTLNLGWAYLDGVTIGSNRSEKGTLDIKGDVADLKGVNIESGNNETHIDIDYARINYRAPGQPDQEVKSSEWNLSPYNDTIKIDGGFINKLKVNLGAGDDNVFLSMKTNNSSLQMDGGDGYDVATVEANIGGYNNKFKGFEELRITGNEAYRIGTKNVFINDVLQDDNNHTIDVYLSKISQANGGVKLYEKYHKADGAEEGYQRYEFKNENFTDDNTGEKYTQTIHVDIKNDIHVDL</sequence>
<feature type="compositionally biased region" description="Pro residues" evidence="1">
    <location>
        <begin position="179"/>
        <end position="189"/>
    </location>
</feature>
<gene>
    <name evidence="2" type="ORF">CVS89_09570</name>
</gene>
<reference evidence="2 3" key="1">
    <citation type="journal article" date="2018" name="Emerg. Microbes Infect.">
        <title>Genomic analysis of oral Campylobacter concisus strains identified a potential bacterial molecular marker associated with active Crohn's disease.</title>
        <authorList>
            <person name="Liu F."/>
            <person name="Ma R."/>
            <person name="Tay C.Y.A."/>
            <person name="Octavia S."/>
            <person name="Lan R."/>
            <person name="Chung H.K.L."/>
            <person name="Riordan S.M."/>
            <person name="Grimm M.C."/>
            <person name="Leong R.W."/>
            <person name="Tanaka M.M."/>
            <person name="Connor S."/>
            <person name="Zhang L."/>
        </authorList>
    </citation>
    <scope>NUCLEOTIDE SEQUENCE [LARGE SCALE GENOMIC DNA]</scope>
    <source>
        <strain evidence="2 3">H16O-S1</strain>
    </source>
</reference>
<name>A0A7S9S8M8_9BACT</name>
<evidence type="ECO:0000313" key="3">
    <source>
        <dbReference type="Proteomes" id="UP000594571"/>
    </source>
</evidence>
<feature type="region of interest" description="Disordered" evidence="1">
    <location>
        <begin position="171"/>
        <end position="215"/>
    </location>
</feature>
<evidence type="ECO:0000256" key="1">
    <source>
        <dbReference type="SAM" id="MobiDB-lite"/>
    </source>
</evidence>
<feature type="compositionally biased region" description="Pro residues" evidence="1">
    <location>
        <begin position="783"/>
        <end position="804"/>
    </location>
</feature>
<feature type="compositionally biased region" description="Gly residues" evidence="1">
    <location>
        <begin position="101"/>
        <end position="111"/>
    </location>
</feature>